<feature type="signal peptide" evidence="1">
    <location>
        <begin position="1"/>
        <end position="24"/>
    </location>
</feature>
<dbReference type="AlphaFoldDB" id="A0A918TW41"/>
<reference evidence="2" key="2">
    <citation type="submission" date="2020-09" db="EMBL/GenBank/DDBJ databases">
        <authorList>
            <person name="Sun Q."/>
            <person name="Kim S."/>
        </authorList>
    </citation>
    <scope>NUCLEOTIDE SEQUENCE</scope>
    <source>
        <strain evidence="2">KCTC 12988</strain>
    </source>
</reference>
<gene>
    <name evidence="2" type="ORF">GCM10007100_28230</name>
</gene>
<dbReference type="Proteomes" id="UP000644507">
    <property type="component" value="Unassembled WGS sequence"/>
</dbReference>
<comment type="caution">
    <text evidence="2">The sequence shown here is derived from an EMBL/GenBank/DDBJ whole genome shotgun (WGS) entry which is preliminary data.</text>
</comment>
<proteinExistence type="predicted"/>
<organism evidence="2 3">
    <name type="scientific">Roseibacillus persicicus</name>
    <dbReference type="NCBI Taxonomy" id="454148"/>
    <lineage>
        <taxon>Bacteria</taxon>
        <taxon>Pseudomonadati</taxon>
        <taxon>Verrucomicrobiota</taxon>
        <taxon>Verrucomicrobiia</taxon>
        <taxon>Verrucomicrobiales</taxon>
        <taxon>Verrucomicrobiaceae</taxon>
        <taxon>Roseibacillus</taxon>
    </lineage>
</organism>
<evidence type="ECO:0008006" key="4">
    <source>
        <dbReference type="Google" id="ProtNLM"/>
    </source>
</evidence>
<reference evidence="2" key="1">
    <citation type="journal article" date="2014" name="Int. J. Syst. Evol. Microbiol.">
        <title>Complete genome sequence of Corynebacterium casei LMG S-19264T (=DSM 44701T), isolated from a smear-ripened cheese.</title>
        <authorList>
            <consortium name="US DOE Joint Genome Institute (JGI-PGF)"/>
            <person name="Walter F."/>
            <person name="Albersmeier A."/>
            <person name="Kalinowski J."/>
            <person name="Ruckert C."/>
        </authorList>
    </citation>
    <scope>NUCLEOTIDE SEQUENCE</scope>
    <source>
        <strain evidence="2">KCTC 12988</strain>
    </source>
</reference>
<evidence type="ECO:0000313" key="3">
    <source>
        <dbReference type="Proteomes" id="UP000644507"/>
    </source>
</evidence>
<feature type="chain" id="PRO_5037954413" description="PEP-CTERM protein-sorting domain-containing protein" evidence="1">
    <location>
        <begin position="25"/>
        <end position="255"/>
    </location>
</feature>
<accession>A0A918TW41</accession>
<protein>
    <recommendedName>
        <fullName evidence="4">PEP-CTERM protein-sorting domain-containing protein</fullName>
    </recommendedName>
</protein>
<sequence length="255" mass="26640">MKSIQVFLLVKVSIAALPCVQAQAEPVDWLTPSGVTNGDFFLLDDSDSVLAEVSLAVLAGFPLEVGTANRLDGVQWEDGDLVPTNTVGDRAVDGFLVRVAPIGSVPSWTITLDLSQPGDWWLAVGSLYRDDSFQHGPLGILANDGARNVPLEYQGMQGWNGGAGALTGAMEWNATNGQLQPGSGNDGESGVAFFNLKDFGGSGSQVTIEMPSGFAAGAAGDDVFFALGYSPPAIPEPASGILCSIAAVGLWRRRR</sequence>
<name>A0A918TW41_9BACT</name>
<evidence type="ECO:0000256" key="1">
    <source>
        <dbReference type="SAM" id="SignalP"/>
    </source>
</evidence>
<keyword evidence="1" id="KW-0732">Signal</keyword>
<keyword evidence="3" id="KW-1185">Reference proteome</keyword>
<dbReference type="RefSeq" id="WP_189571042.1">
    <property type="nucleotide sequence ID" value="NZ_BMXI01000012.1"/>
</dbReference>
<dbReference type="EMBL" id="BMXI01000012">
    <property type="protein sequence ID" value="GHC59421.1"/>
    <property type="molecule type" value="Genomic_DNA"/>
</dbReference>
<evidence type="ECO:0000313" key="2">
    <source>
        <dbReference type="EMBL" id="GHC59421.1"/>
    </source>
</evidence>